<dbReference type="InterPro" id="IPR050090">
    <property type="entry name" value="Tyrosine_recombinase_XerCD"/>
</dbReference>
<dbReference type="Gene3D" id="1.10.443.10">
    <property type="entry name" value="Intergrase catalytic core"/>
    <property type="match status" value="1"/>
</dbReference>
<dbReference type="Gene3D" id="1.10.150.130">
    <property type="match status" value="1"/>
</dbReference>
<dbReference type="InterPro" id="IPR011010">
    <property type="entry name" value="DNA_brk_join_enz"/>
</dbReference>
<dbReference type="PANTHER" id="PTHR30349:SF64">
    <property type="entry name" value="PROPHAGE INTEGRASE INTD-RELATED"/>
    <property type="match status" value="1"/>
</dbReference>
<keyword evidence="2 4" id="KW-0238">DNA-binding</keyword>
<dbReference type="PROSITE" id="PS51898">
    <property type="entry name" value="TYR_RECOMBINASE"/>
    <property type="match status" value="1"/>
</dbReference>
<reference evidence="7 8" key="1">
    <citation type="submission" date="2020-03" db="EMBL/GenBank/DDBJ databases">
        <title>Soil Listeria distribution.</title>
        <authorList>
            <person name="Liao J."/>
            <person name="Wiedmann M."/>
        </authorList>
    </citation>
    <scope>NUCLEOTIDE SEQUENCE [LARGE SCALE GENOMIC DNA]</scope>
    <source>
        <strain evidence="7 8">FSL L7-0435</strain>
    </source>
</reference>
<sequence length="391" mass="45400">MASIKWKTTNYPGIYEYETNRGKRYGVRVRYYKDGERIEKSKSGIRTIAEAKAVQTEFENLVNNNKEYIFENANLTLNAWNDIYMANFKLKKYSKDTIRHKENIYKNHLKEEFGDRLLTKITLNDYEHYLASKIEKGYSRGTVLTIHRSMKAIMNAAVKHEKIGKNRLLNVDIPEIQETMTVETKVLETDQFNVFVAACKEMMTKYDFAMVYLAIWGMRRGEVMGVRLRTVKFDHNKKVAHLSLDSSRTLRTPEGKGTKTAAGNRVLIIPGEGYQLLVYAIEKAKSIAKDHDTVLHQDDFIFRNPTSNKPWAVTRLNDLMTKVHAKYDIDVHPHMLRHSFATQATLAGVNQKDLQKFVGHGNEHMTNYYTHETKEGTEQLVDLMQKRFTEK</sequence>
<dbReference type="EMBL" id="JAARWW010000005">
    <property type="protein sequence ID" value="MBC2004394.1"/>
    <property type="molecule type" value="Genomic_DNA"/>
</dbReference>
<dbReference type="Pfam" id="PF00589">
    <property type="entry name" value="Phage_integrase"/>
    <property type="match status" value="1"/>
</dbReference>
<evidence type="ECO:0000256" key="4">
    <source>
        <dbReference type="PROSITE-ProRule" id="PRU01248"/>
    </source>
</evidence>
<evidence type="ECO:0000256" key="3">
    <source>
        <dbReference type="ARBA" id="ARBA00023172"/>
    </source>
</evidence>
<dbReference type="InterPro" id="IPR010998">
    <property type="entry name" value="Integrase_recombinase_N"/>
</dbReference>
<feature type="domain" description="Tyr recombinase" evidence="5">
    <location>
        <begin position="182"/>
        <end position="382"/>
    </location>
</feature>
<gene>
    <name evidence="7" type="ORF">HCA78_11490</name>
</gene>
<dbReference type="AlphaFoldDB" id="A0A842CWR2"/>
<dbReference type="PROSITE" id="PS51900">
    <property type="entry name" value="CB"/>
    <property type="match status" value="1"/>
</dbReference>
<organism evidence="7 8">
    <name type="scientific">Listeria booriae</name>
    <dbReference type="NCBI Taxonomy" id="1552123"/>
    <lineage>
        <taxon>Bacteria</taxon>
        <taxon>Bacillati</taxon>
        <taxon>Bacillota</taxon>
        <taxon>Bacilli</taxon>
        <taxon>Bacillales</taxon>
        <taxon>Listeriaceae</taxon>
        <taxon>Listeria</taxon>
    </lineage>
</organism>
<dbReference type="InterPro" id="IPR013762">
    <property type="entry name" value="Integrase-like_cat_sf"/>
</dbReference>
<feature type="domain" description="Core-binding (CB)" evidence="6">
    <location>
        <begin position="75"/>
        <end position="158"/>
    </location>
</feature>
<evidence type="ECO:0000313" key="8">
    <source>
        <dbReference type="Proteomes" id="UP000546806"/>
    </source>
</evidence>
<evidence type="ECO:0000259" key="6">
    <source>
        <dbReference type="PROSITE" id="PS51900"/>
    </source>
</evidence>
<dbReference type="Proteomes" id="UP000546806">
    <property type="component" value="Unassembled WGS sequence"/>
</dbReference>
<protein>
    <submittedName>
        <fullName evidence="7">Tyrosine-type recombinase/integrase</fullName>
    </submittedName>
</protein>
<dbReference type="GO" id="GO:0015074">
    <property type="term" value="P:DNA integration"/>
    <property type="evidence" value="ECO:0007669"/>
    <property type="project" value="InterPro"/>
</dbReference>
<proteinExistence type="inferred from homology"/>
<name>A0A842CWR2_9LIST</name>
<dbReference type="RefSeq" id="WP_185533530.1">
    <property type="nucleotide sequence ID" value="NZ_JAARWW010000005.1"/>
</dbReference>
<evidence type="ECO:0000313" key="7">
    <source>
        <dbReference type="EMBL" id="MBC2004394.1"/>
    </source>
</evidence>
<dbReference type="GO" id="GO:0003677">
    <property type="term" value="F:DNA binding"/>
    <property type="evidence" value="ECO:0007669"/>
    <property type="project" value="UniProtKB-UniRule"/>
</dbReference>
<comment type="similarity">
    <text evidence="1">Belongs to the 'phage' integrase family.</text>
</comment>
<dbReference type="InterPro" id="IPR044068">
    <property type="entry name" value="CB"/>
</dbReference>
<evidence type="ECO:0000256" key="1">
    <source>
        <dbReference type="ARBA" id="ARBA00008857"/>
    </source>
</evidence>
<keyword evidence="3" id="KW-0233">DNA recombination</keyword>
<evidence type="ECO:0000256" key="2">
    <source>
        <dbReference type="ARBA" id="ARBA00023125"/>
    </source>
</evidence>
<dbReference type="SUPFAM" id="SSF56349">
    <property type="entry name" value="DNA breaking-rejoining enzymes"/>
    <property type="match status" value="1"/>
</dbReference>
<comment type="caution">
    <text evidence="7">The sequence shown here is derived from an EMBL/GenBank/DDBJ whole genome shotgun (WGS) entry which is preliminary data.</text>
</comment>
<dbReference type="PANTHER" id="PTHR30349">
    <property type="entry name" value="PHAGE INTEGRASE-RELATED"/>
    <property type="match status" value="1"/>
</dbReference>
<dbReference type="CDD" id="cd00397">
    <property type="entry name" value="DNA_BRE_C"/>
    <property type="match status" value="1"/>
</dbReference>
<dbReference type="InterPro" id="IPR002104">
    <property type="entry name" value="Integrase_catalytic"/>
</dbReference>
<accession>A0A842CWR2</accession>
<dbReference type="GO" id="GO:0006310">
    <property type="term" value="P:DNA recombination"/>
    <property type="evidence" value="ECO:0007669"/>
    <property type="project" value="UniProtKB-KW"/>
</dbReference>
<evidence type="ECO:0000259" key="5">
    <source>
        <dbReference type="PROSITE" id="PS51898"/>
    </source>
</evidence>